<dbReference type="EMBL" id="JAOPGA020000997">
    <property type="protein sequence ID" value="KAL0483860.1"/>
    <property type="molecule type" value="Genomic_DNA"/>
</dbReference>
<accession>A0AAW2Z323</accession>
<proteinExistence type="predicted"/>
<evidence type="ECO:0000313" key="3">
    <source>
        <dbReference type="Proteomes" id="UP001431209"/>
    </source>
</evidence>
<protein>
    <submittedName>
        <fullName evidence="2">Ferrochelatase</fullName>
    </submittedName>
</protein>
<dbReference type="AlphaFoldDB" id="A0AAW2Z323"/>
<feature type="compositionally biased region" description="Basic residues" evidence="1">
    <location>
        <begin position="68"/>
        <end position="88"/>
    </location>
</feature>
<dbReference type="Proteomes" id="UP001431209">
    <property type="component" value="Unassembled WGS sequence"/>
</dbReference>
<gene>
    <name evidence="2" type="ORF">AKO1_011866</name>
</gene>
<sequence>MTTTTSTQFYQGWPISSSVMKDKPYYTAYPEILQEQREEISRLQPFTMVLPQKSSIKYQSVSPTNFMKPRKEKTTNRKPQKKPKKNKIKIPAHDIIRFMTLPQPTGGYKIRSLDFYTKKKIL</sequence>
<evidence type="ECO:0000256" key="1">
    <source>
        <dbReference type="SAM" id="MobiDB-lite"/>
    </source>
</evidence>
<comment type="caution">
    <text evidence="2">The sequence shown here is derived from an EMBL/GenBank/DDBJ whole genome shotgun (WGS) entry which is preliminary data.</text>
</comment>
<keyword evidence="3" id="KW-1185">Reference proteome</keyword>
<name>A0AAW2Z323_9EUKA</name>
<feature type="region of interest" description="Disordered" evidence="1">
    <location>
        <begin position="60"/>
        <end position="88"/>
    </location>
</feature>
<reference evidence="2 3" key="1">
    <citation type="submission" date="2024-03" db="EMBL/GenBank/DDBJ databases">
        <title>The Acrasis kona genome and developmental transcriptomes reveal deep origins of eukaryotic multicellular pathways.</title>
        <authorList>
            <person name="Sheikh S."/>
            <person name="Fu C.-J."/>
            <person name="Brown M.W."/>
            <person name="Baldauf S.L."/>
        </authorList>
    </citation>
    <scope>NUCLEOTIDE SEQUENCE [LARGE SCALE GENOMIC DNA]</scope>
    <source>
        <strain evidence="2 3">ATCC MYA-3509</strain>
    </source>
</reference>
<organism evidence="2 3">
    <name type="scientific">Acrasis kona</name>
    <dbReference type="NCBI Taxonomy" id="1008807"/>
    <lineage>
        <taxon>Eukaryota</taxon>
        <taxon>Discoba</taxon>
        <taxon>Heterolobosea</taxon>
        <taxon>Tetramitia</taxon>
        <taxon>Eutetramitia</taxon>
        <taxon>Acrasidae</taxon>
        <taxon>Acrasis</taxon>
    </lineage>
</organism>
<evidence type="ECO:0000313" key="2">
    <source>
        <dbReference type="EMBL" id="KAL0483860.1"/>
    </source>
</evidence>